<comment type="caution">
    <text evidence="12">The sequence shown here is derived from an EMBL/GenBank/DDBJ whole genome shotgun (WGS) entry which is preliminary data.</text>
</comment>
<feature type="transmembrane region" description="Helical" evidence="10">
    <location>
        <begin position="309"/>
        <end position="328"/>
    </location>
</feature>
<feature type="domain" description="HAMP" evidence="11">
    <location>
        <begin position="329"/>
        <end position="381"/>
    </location>
</feature>
<dbReference type="GO" id="GO:0005886">
    <property type="term" value="C:plasma membrane"/>
    <property type="evidence" value="ECO:0007669"/>
    <property type="project" value="UniProtKB-SubCell"/>
</dbReference>
<evidence type="ECO:0000256" key="2">
    <source>
        <dbReference type="ARBA" id="ARBA00022475"/>
    </source>
</evidence>
<organism evidence="12 13">
    <name type="scientific">Cohnella thailandensis</name>
    <dbReference type="NCBI Taxonomy" id="557557"/>
    <lineage>
        <taxon>Bacteria</taxon>
        <taxon>Bacillati</taxon>
        <taxon>Bacillota</taxon>
        <taxon>Bacilli</taxon>
        <taxon>Bacillales</taxon>
        <taxon>Paenibacillaceae</taxon>
        <taxon>Cohnella</taxon>
    </lineage>
</organism>
<keyword evidence="8 10" id="KW-0472">Membrane</keyword>
<dbReference type="InterPro" id="IPR036890">
    <property type="entry name" value="HATPase_C_sf"/>
</dbReference>
<dbReference type="Pfam" id="PF00672">
    <property type="entry name" value="HAMP"/>
    <property type="match status" value="1"/>
</dbReference>
<accession>A0A841T5H4</accession>
<evidence type="ECO:0000256" key="6">
    <source>
        <dbReference type="ARBA" id="ARBA00022777"/>
    </source>
</evidence>
<comment type="subcellular location">
    <subcellularLocation>
        <location evidence="1">Cell membrane</location>
        <topology evidence="1">Multi-pass membrane protein</topology>
    </subcellularLocation>
</comment>
<keyword evidence="5 10" id="KW-0812">Transmembrane</keyword>
<dbReference type="InterPro" id="IPR033479">
    <property type="entry name" value="dCache_1"/>
</dbReference>
<keyword evidence="2" id="KW-1003">Cell membrane</keyword>
<evidence type="ECO:0000256" key="10">
    <source>
        <dbReference type="SAM" id="Phobius"/>
    </source>
</evidence>
<keyword evidence="13" id="KW-1185">Reference proteome</keyword>
<proteinExistence type="predicted"/>
<dbReference type="CDD" id="cd06225">
    <property type="entry name" value="HAMP"/>
    <property type="match status" value="1"/>
</dbReference>
<sequence length="604" mass="68404">MLAGLSPKLKPHSPLLRRLSIKNRLLIAFLITSLLPVLLVAVYSNLRYEASISNKLSASFLQILSESAVNASRELAQYETLSESIIIHPLIQSGLRRYDEMTDYESNELQTEIKDDLGEQVFRLSNLSNVVILTNEGETFFDLGFEWYPNNQLADSLSGVEASSGNAKWTYLRSNRDSDKIALGRIIYSEDNLNRQLGYLIIVIDEKVFSRNTYEHVSLGSGSRLYIADKNGTVVSSGTSSISRGSTYMQQEVFDVIGQHPPNTSFYTRIDGRKTLVTSFYMRSADWYMIGLVPHASIISELSEMRGNLLYISFLILLLSAFVALWIYRSISHPMRDLLQYAAQIKIGQLDARLGSTNPDEMGKLAETIDQMVERLKQLIYQVEVEQKEKRDAELNMLQAQINPHFLFNTLNSLKWSAMMSGNQAVEQGIASLSELLRNTILDQEEIIPLRKEIENVLHYSVIQRIRYGDSFHLYCRLGDERLNDCLVPRFILQPIVENSILHAGGEEGRVVNIRIEATREEGETLRLAIIDDGKGFDMNERPRRYSHDKLSGIGMANVEERIRLHVGPGYGMETRSRLSVGTETVIRLPIRIKEDEGGGSEHV</sequence>
<dbReference type="Gene3D" id="3.30.450.20">
    <property type="entry name" value="PAS domain"/>
    <property type="match status" value="1"/>
</dbReference>
<dbReference type="Gene3D" id="3.30.565.10">
    <property type="entry name" value="Histidine kinase-like ATPase, C-terminal domain"/>
    <property type="match status" value="1"/>
</dbReference>
<dbReference type="InterPro" id="IPR050640">
    <property type="entry name" value="Bact_2-comp_sensor_kinase"/>
</dbReference>
<keyword evidence="3" id="KW-0597">Phosphoprotein</keyword>
<dbReference type="SUPFAM" id="SSF158472">
    <property type="entry name" value="HAMP domain-like"/>
    <property type="match status" value="1"/>
</dbReference>
<dbReference type="PANTHER" id="PTHR34220:SF7">
    <property type="entry name" value="SENSOR HISTIDINE KINASE YPDA"/>
    <property type="match status" value="1"/>
</dbReference>
<gene>
    <name evidence="12" type="ORF">H7B67_23575</name>
</gene>
<dbReference type="RefSeq" id="WP_185122334.1">
    <property type="nucleotide sequence ID" value="NZ_JACJVQ010000020.1"/>
</dbReference>
<keyword evidence="7 10" id="KW-1133">Transmembrane helix</keyword>
<evidence type="ECO:0000313" key="13">
    <source>
        <dbReference type="Proteomes" id="UP000535838"/>
    </source>
</evidence>
<dbReference type="Pfam" id="PF02518">
    <property type="entry name" value="HATPase_c"/>
    <property type="match status" value="1"/>
</dbReference>
<keyword evidence="9" id="KW-0175">Coiled coil</keyword>
<dbReference type="Pfam" id="PF06580">
    <property type="entry name" value="His_kinase"/>
    <property type="match status" value="1"/>
</dbReference>
<dbReference type="SMART" id="SM00304">
    <property type="entry name" value="HAMP"/>
    <property type="match status" value="1"/>
</dbReference>
<dbReference type="Gene3D" id="1.10.8.500">
    <property type="entry name" value="HAMP domain in histidine kinase"/>
    <property type="match status" value="1"/>
</dbReference>
<feature type="transmembrane region" description="Helical" evidence="10">
    <location>
        <begin position="25"/>
        <end position="46"/>
    </location>
</feature>
<dbReference type="PROSITE" id="PS50885">
    <property type="entry name" value="HAMP"/>
    <property type="match status" value="1"/>
</dbReference>
<evidence type="ECO:0000256" key="9">
    <source>
        <dbReference type="SAM" id="Coils"/>
    </source>
</evidence>
<dbReference type="Proteomes" id="UP000535838">
    <property type="component" value="Unassembled WGS sequence"/>
</dbReference>
<evidence type="ECO:0000256" key="4">
    <source>
        <dbReference type="ARBA" id="ARBA00022679"/>
    </source>
</evidence>
<evidence type="ECO:0000259" key="11">
    <source>
        <dbReference type="PROSITE" id="PS50885"/>
    </source>
</evidence>
<evidence type="ECO:0000256" key="5">
    <source>
        <dbReference type="ARBA" id="ARBA00022692"/>
    </source>
</evidence>
<name>A0A841T5H4_9BACL</name>
<dbReference type="CDD" id="cd18774">
    <property type="entry name" value="PDC2_HK_sensor"/>
    <property type="match status" value="1"/>
</dbReference>
<evidence type="ECO:0000256" key="3">
    <source>
        <dbReference type="ARBA" id="ARBA00022553"/>
    </source>
</evidence>
<dbReference type="AlphaFoldDB" id="A0A841T5H4"/>
<keyword evidence="4" id="KW-0808">Transferase</keyword>
<feature type="coiled-coil region" evidence="9">
    <location>
        <begin position="369"/>
        <end position="403"/>
    </location>
</feature>
<evidence type="ECO:0000256" key="8">
    <source>
        <dbReference type="ARBA" id="ARBA00023136"/>
    </source>
</evidence>
<dbReference type="EMBL" id="JACJVQ010000020">
    <property type="protein sequence ID" value="MBB6637117.1"/>
    <property type="molecule type" value="Genomic_DNA"/>
</dbReference>
<keyword evidence="6 12" id="KW-0418">Kinase</keyword>
<dbReference type="InterPro" id="IPR003594">
    <property type="entry name" value="HATPase_dom"/>
</dbReference>
<dbReference type="GO" id="GO:0000155">
    <property type="term" value="F:phosphorelay sensor kinase activity"/>
    <property type="evidence" value="ECO:0007669"/>
    <property type="project" value="InterPro"/>
</dbReference>
<protein>
    <submittedName>
        <fullName evidence="12">Histidine kinase</fullName>
    </submittedName>
</protein>
<evidence type="ECO:0000256" key="7">
    <source>
        <dbReference type="ARBA" id="ARBA00022989"/>
    </source>
</evidence>
<evidence type="ECO:0000256" key="1">
    <source>
        <dbReference type="ARBA" id="ARBA00004651"/>
    </source>
</evidence>
<dbReference type="InterPro" id="IPR003660">
    <property type="entry name" value="HAMP_dom"/>
</dbReference>
<dbReference type="SMART" id="SM00387">
    <property type="entry name" value="HATPase_c"/>
    <property type="match status" value="1"/>
</dbReference>
<dbReference type="InterPro" id="IPR010559">
    <property type="entry name" value="Sig_transdc_His_kin_internal"/>
</dbReference>
<reference evidence="12 13" key="1">
    <citation type="submission" date="2020-08" db="EMBL/GenBank/DDBJ databases">
        <title>Cohnella phylogeny.</title>
        <authorList>
            <person name="Dunlap C."/>
        </authorList>
    </citation>
    <scope>NUCLEOTIDE SEQUENCE [LARGE SCALE GENOMIC DNA]</scope>
    <source>
        <strain evidence="12 13">DSM 25241</strain>
    </source>
</reference>
<dbReference type="SUPFAM" id="SSF55874">
    <property type="entry name" value="ATPase domain of HSP90 chaperone/DNA topoisomerase II/histidine kinase"/>
    <property type="match status" value="1"/>
</dbReference>
<evidence type="ECO:0000313" key="12">
    <source>
        <dbReference type="EMBL" id="MBB6637117.1"/>
    </source>
</evidence>
<dbReference type="Pfam" id="PF02743">
    <property type="entry name" value="dCache_1"/>
    <property type="match status" value="1"/>
</dbReference>
<dbReference type="PANTHER" id="PTHR34220">
    <property type="entry name" value="SENSOR HISTIDINE KINASE YPDA"/>
    <property type="match status" value="1"/>
</dbReference>